<dbReference type="GO" id="GO:0006606">
    <property type="term" value="P:protein import into nucleus"/>
    <property type="evidence" value="ECO:0007669"/>
    <property type="project" value="TreeGrafter"/>
</dbReference>
<name>A0AA86QU52_9EUKA</name>
<dbReference type="GO" id="GO:0000054">
    <property type="term" value="P:ribosomal subunit export from nucleus"/>
    <property type="evidence" value="ECO:0007669"/>
    <property type="project" value="TreeGrafter"/>
</dbReference>
<keyword evidence="4 8" id="KW-0547">Nucleotide-binding</keyword>
<dbReference type="PANTHER" id="PTHR24071:SF0">
    <property type="entry name" value="GTP-BINDING NUCLEAR PROTEIN RAN"/>
    <property type="match status" value="1"/>
</dbReference>
<comment type="subcellular location">
    <subcellularLocation>
        <location evidence="1 8">Nucleus</location>
    </subcellularLocation>
</comment>
<evidence type="ECO:0000313" key="10">
    <source>
        <dbReference type="EMBL" id="CAL6084665.1"/>
    </source>
</evidence>
<dbReference type="SMART" id="SM00174">
    <property type="entry name" value="RHO"/>
    <property type="match status" value="1"/>
</dbReference>
<evidence type="ECO:0000256" key="1">
    <source>
        <dbReference type="ARBA" id="ARBA00004123"/>
    </source>
</evidence>
<comment type="caution">
    <text evidence="9">The sequence shown here is derived from an EMBL/GenBank/DDBJ whole genome shotgun (WGS) entry which is preliminary data.</text>
</comment>
<organism evidence="9">
    <name type="scientific">Hexamita inflata</name>
    <dbReference type="NCBI Taxonomy" id="28002"/>
    <lineage>
        <taxon>Eukaryota</taxon>
        <taxon>Metamonada</taxon>
        <taxon>Diplomonadida</taxon>
        <taxon>Hexamitidae</taxon>
        <taxon>Hexamitinae</taxon>
        <taxon>Hexamita</taxon>
    </lineage>
</organism>
<evidence type="ECO:0000256" key="8">
    <source>
        <dbReference type="RuleBase" id="RU363057"/>
    </source>
</evidence>
<comment type="function">
    <text evidence="8">GTP-binding protein involved in nucleocytoplasmic transport. Required for the import of protein into the nucleus and also for RNA export. Involved in chromatin condensation and control of cell cycle.</text>
</comment>
<dbReference type="FunFam" id="3.40.50.300:FF:001447">
    <property type="entry name" value="Ras-related protein Rab-1B"/>
    <property type="match status" value="1"/>
</dbReference>
<evidence type="ECO:0000256" key="4">
    <source>
        <dbReference type="ARBA" id="ARBA00022741"/>
    </source>
</evidence>
<evidence type="ECO:0000313" key="9">
    <source>
        <dbReference type="EMBL" id="CAI9959628.1"/>
    </source>
</evidence>
<keyword evidence="11" id="KW-1185">Reference proteome</keyword>
<dbReference type="SMART" id="SM00173">
    <property type="entry name" value="RAS"/>
    <property type="match status" value="1"/>
</dbReference>
<dbReference type="PROSITE" id="PS51421">
    <property type="entry name" value="RAS"/>
    <property type="match status" value="1"/>
</dbReference>
<dbReference type="EMBL" id="CATOUU010000919">
    <property type="protein sequence ID" value="CAI9959628.1"/>
    <property type="molecule type" value="Genomic_DNA"/>
</dbReference>
<dbReference type="AlphaFoldDB" id="A0AA86QU52"/>
<dbReference type="SMART" id="SM00175">
    <property type="entry name" value="RAB"/>
    <property type="match status" value="1"/>
</dbReference>
<keyword evidence="5 8" id="KW-0653">Protein transport</keyword>
<evidence type="ECO:0000256" key="2">
    <source>
        <dbReference type="ARBA" id="ARBA00008028"/>
    </source>
</evidence>
<gene>
    <name evidence="9" type="ORF">HINF_LOCUS47273</name>
    <name evidence="10" type="ORF">HINF_LOCUS62315</name>
</gene>
<comment type="similarity">
    <text evidence="2 8">Belongs to the small GTPase superfamily. Ran family.</text>
</comment>
<keyword evidence="7 8" id="KW-0539">Nucleus</keyword>
<evidence type="ECO:0000256" key="6">
    <source>
        <dbReference type="ARBA" id="ARBA00023134"/>
    </source>
</evidence>
<accession>A0AA86QU52</accession>
<dbReference type="GO" id="GO:0005634">
    <property type="term" value="C:nucleus"/>
    <property type="evidence" value="ECO:0007669"/>
    <property type="project" value="UniProtKB-SubCell"/>
</dbReference>
<dbReference type="PROSITE" id="PS51418">
    <property type="entry name" value="RAN"/>
    <property type="match status" value="1"/>
</dbReference>
<dbReference type="InterPro" id="IPR002041">
    <property type="entry name" value="Ran_GTPase"/>
</dbReference>
<keyword evidence="6 8" id="KW-0342">GTP-binding</keyword>
<evidence type="ECO:0000256" key="3">
    <source>
        <dbReference type="ARBA" id="ARBA00022448"/>
    </source>
</evidence>
<dbReference type="Proteomes" id="UP001642409">
    <property type="component" value="Unassembled WGS sequence"/>
</dbReference>
<dbReference type="GO" id="GO:0005525">
    <property type="term" value="F:GTP binding"/>
    <property type="evidence" value="ECO:0007669"/>
    <property type="project" value="UniProtKB-KW"/>
</dbReference>
<dbReference type="PANTHER" id="PTHR24071">
    <property type="entry name" value="RAN GTPASE"/>
    <property type="match status" value="1"/>
</dbReference>
<dbReference type="NCBIfam" id="TIGR00231">
    <property type="entry name" value="small_GTP"/>
    <property type="match status" value="1"/>
</dbReference>
<protein>
    <recommendedName>
        <fullName evidence="8">GTP-binding nuclear protein</fullName>
    </recommendedName>
</protein>
<dbReference type="Pfam" id="PF00071">
    <property type="entry name" value="Ras"/>
    <property type="match status" value="1"/>
</dbReference>
<dbReference type="InterPro" id="IPR027417">
    <property type="entry name" value="P-loop_NTPase"/>
</dbReference>
<dbReference type="Gene3D" id="3.40.50.300">
    <property type="entry name" value="P-loop containing nucleotide triphosphate hydrolases"/>
    <property type="match status" value="1"/>
</dbReference>
<keyword evidence="3 8" id="KW-0813">Transport</keyword>
<dbReference type="InterPro" id="IPR001806">
    <property type="entry name" value="Small_GTPase"/>
</dbReference>
<reference evidence="9" key="1">
    <citation type="submission" date="2023-06" db="EMBL/GenBank/DDBJ databases">
        <authorList>
            <person name="Kurt Z."/>
        </authorList>
    </citation>
    <scope>NUCLEOTIDE SEQUENCE</scope>
</reference>
<evidence type="ECO:0000256" key="5">
    <source>
        <dbReference type="ARBA" id="ARBA00022927"/>
    </source>
</evidence>
<proteinExistence type="inferred from homology"/>
<reference evidence="10 11" key="2">
    <citation type="submission" date="2024-07" db="EMBL/GenBank/DDBJ databases">
        <authorList>
            <person name="Akdeniz Z."/>
        </authorList>
    </citation>
    <scope>NUCLEOTIDE SEQUENCE [LARGE SCALE GENOMIC DNA]</scope>
</reference>
<sequence>MSIPQFKLIVVGDGCTGKTTFISRHQSGEFQRKYIPTIGVDVRLLPFYTSVGEVHFEVHDTAGQEKFGGLRDAHYINSNACFLFFDVTSRATYNNVESWYSDVDHICPDIPYILIGNKCDVQNRGVRTQAVNWHRKKGIKYVEMSAKSNYNYEVPFLLLCRILARDESLNFTQAPALVPAEINMSEQQMNQIHNDMMKANMAALPDQDE</sequence>
<dbReference type="PRINTS" id="PR00627">
    <property type="entry name" value="GTPRANTC4"/>
</dbReference>
<evidence type="ECO:0000313" key="11">
    <source>
        <dbReference type="Proteomes" id="UP001642409"/>
    </source>
</evidence>
<evidence type="ECO:0000256" key="7">
    <source>
        <dbReference type="ARBA" id="ARBA00023242"/>
    </source>
</evidence>
<dbReference type="GO" id="GO:0003924">
    <property type="term" value="F:GTPase activity"/>
    <property type="evidence" value="ECO:0007669"/>
    <property type="project" value="InterPro"/>
</dbReference>
<dbReference type="SUPFAM" id="SSF52540">
    <property type="entry name" value="P-loop containing nucleoside triphosphate hydrolases"/>
    <property type="match status" value="1"/>
</dbReference>
<dbReference type="InterPro" id="IPR005225">
    <property type="entry name" value="Small_GTP-bd"/>
</dbReference>
<dbReference type="PROSITE" id="PS51419">
    <property type="entry name" value="RAB"/>
    <property type="match status" value="1"/>
</dbReference>
<dbReference type="GO" id="GO:0005737">
    <property type="term" value="C:cytoplasm"/>
    <property type="evidence" value="ECO:0007669"/>
    <property type="project" value="TreeGrafter"/>
</dbReference>
<dbReference type="EMBL" id="CAXDID020000380">
    <property type="protein sequence ID" value="CAL6084665.1"/>
    <property type="molecule type" value="Genomic_DNA"/>
</dbReference>
<dbReference type="SMART" id="SM00176">
    <property type="entry name" value="RAN"/>
    <property type="match status" value="1"/>
</dbReference>